<dbReference type="Proteomes" id="UP000595437">
    <property type="component" value="Chromosome 18"/>
</dbReference>
<organism evidence="1 2">
    <name type="scientific">Caligus rogercresseyi</name>
    <name type="common">Sea louse</name>
    <dbReference type="NCBI Taxonomy" id="217165"/>
    <lineage>
        <taxon>Eukaryota</taxon>
        <taxon>Metazoa</taxon>
        <taxon>Ecdysozoa</taxon>
        <taxon>Arthropoda</taxon>
        <taxon>Crustacea</taxon>
        <taxon>Multicrustacea</taxon>
        <taxon>Hexanauplia</taxon>
        <taxon>Copepoda</taxon>
        <taxon>Siphonostomatoida</taxon>
        <taxon>Caligidae</taxon>
        <taxon>Caligus</taxon>
    </lineage>
</organism>
<gene>
    <name evidence="1" type="ORF">FKW44_024046</name>
</gene>
<evidence type="ECO:0000313" key="2">
    <source>
        <dbReference type="Proteomes" id="UP000595437"/>
    </source>
</evidence>
<dbReference type="AlphaFoldDB" id="A0A7T8JVT9"/>
<keyword evidence="2" id="KW-1185">Reference proteome</keyword>
<proteinExistence type="predicted"/>
<reference evidence="2" key="1">
    <citation type="submission" date="2021-01" db="EMBL/GenBank/DDBJ databases">
        <title>Caligus Genome Assembly.</title>
        <authorList>
            <person name="Gallardo-Escarate C."/>
        </authorList>
    </citation>
    <scope>NUCLEOTIDE SEQUENCE [LARGE SCALE GENOMIC DNA]</scope>
</reference>
<sequence>MSKGIGGVLRDDDPIVWSARSLEDLFPLLHKFLGESGIVQARKIIINDATSQSSKSFLPHFLIASL</sequence>
<protein>
    <submittedName>
        <fullName evidence="1">Uncharacterized protein</fullName>
    </submittedName>
</protein>
<name>A0A7T8JVT9_CALRO</name>
<accession>A0A7T8JVT9</accession>
<evidence type="ECO:0000313" key="1">
    <source>
        <dbReference type="EMBL" id="QQP35740.1"/>
    </source>
</evidence>
<dbReference type="EMBL" id="CP045907">
    <property type="protein sequence ID" value="QQP35740.1"/>
    <property type="molecule type" value="Genomic_DNA"/>
</dbReference>